<evidence type="ECO:0000313" key="3">
    <source>
        <dbReference type="Proteomes" id="UP000253083"/>
    </source>
</evidence>
<evidence type="ECO:0000256" key="1">
    <source>
        <dbReference type="SAM" id="Coils"/>
    </source>
</evidence>
<organism evidence="2 3">
    <name type="scientific">Arenicella xantha</name>
    <dbReference type="NCBI Taxonomy" id="644221"/>
    <lineage>
        <taxon>Bacteria</taxon>
        <taxon>Pseudomonadati</taxon>
        <taxon>Pseudomonadota</taxon>
        <taxon>Gammaproteobacteria</taxon>
        <taxon>Arenicellales</taxon>
        <taxon>Arenicellaceae</taxon>
        <taxon>Arenicella</taxon>
    </lineage>
</organism>
<dbReference type="EMBL" id="QNRT01000004">
    <property type="protein sequence ID" value="RBP49350.1"/>
    <property type="molecule type" value="Genomic_DNA"/>
</dbReference>
<dbReference type="RefSeq" id="WP_113955210.1">
    <property type="nucleotide sequence ID" value="NZ_QNRT01000004.1"/>
</dbReference>
<gene>
    <name evidence="2" type="ORF">DFR28_104281</name>
</gene>
<comment type="caution">
    <text evidence="2">The sequence shown here is derived from an EMBL/GenBank/DDBJ whole genome shotgun (WGS) entry which is preliminary data.</text>
</comment>
<protein>
    <recommendedName>
        <fullName evidence="4">Lipoprotein</fullName>
    </recommendedName>
</protein>
<feature type="coiled-coil region" evidence="1">
    <location>
        <begin position="20"/>
        <end position="47"/>
    </location>
</feature>
<dbReference type="Proteomes" id="UP000253083">
    <property type="component" value="Unassembled WGS sequence"/>
</dbReference>
<evidence type="ECO:0008006" key="4">
    <source>
        <dbReference type="Google" id="ProtNLM"/>
    </source>
</evidence>
<dbReference type="InParanoid" id="A0A395JHA8"/>
<dbReference type="AlphaFoldDB" id="A0A395JHA8"/>
<dbReference type="PROSITE" id="PS51257">
    <property type="entry name" value="PROKAR_LIPOPROTEIN"/>
    <property type="match status" value="1"/>
</dbReference>
<keyword evidence="3" id="KW-1185">Reference proteome</keyword>
<evidence type="ECO:0000313" key="2">
    <source>
        <dbReference type="EMBL" id="RBP49350.1"/>
    </source>
</evidence>
<accession>A0A395JHA8</accession>
<keyword evidence="1" id="KW-0175">Coiled coil</keyword>
<proteinExistence type="predicted"/>
<name>A0A395JHA8_9GAMM</name>
<sequence>MRIIAFLLIFSIVGCSDQNSERLSSVANSINEKAEELKEKIDQQSLIELQHEFESFKEGLESKDLKIIKEKSTVLDSYLGSRVWGWYADIYSEYAKNGKNIALNKIQSFIDTSSPTGYEKEALSSIQKGLEEDLGLDNSGILESVAVQSLRSKFGDNVTDTLITVVLAALSMCRHGC</sequence>
<reference evidence="2 3" key="1">
    <citation type="submission" date="2018-06" db="EMBL/GenBank/DDBJ databases">
        <title>Genomic Encyclopedia of Type Strains, Phase IV (KMG-IV): sequencing the most valuable type-strain genomes for metagenomic binning, comparative biology and taxonomic classification.</title>
        <authorList>
            <person name="Goeker M."/>
        </authorList>
    </citation>
    <scope>NUCLEOTIDE SEQUENCE [LARGE SCALE GENOMIC DNA]</scope>
    <source>
        <strain evidence="2 3">DSM 24032</strain>
    </source>
</reference>